<reference evidence="1 2" key="1">
    <citation type="journal article" date="2022" name="Allergy">
        <title>Genome assembly and annotation of Periplaneta americana reveal a comprehensive cockroach allergen profile.</title>
        <authorList>
            <person name="Wang L."/>
            <person name="Xiong Q."/>
            <person name="Saelim N."/>
            <person name="Wang L."/>
            <person name="Nong W."/>
            <person name="Wan A.T."/>
            <person name="Shi M."/>
            <person name="Liu X."/>
            <person name="Cao Q."/>
            <person name="Hui J.H.L."/>
            <person name="Sookrung N."/>
            <person name="Leung T.F."/>
            <person name="Tungtrongchitr A."/>
            <person name="Tsui S.K.W."/>
        </authorList>
    </citation>
    <scope>NUCLEOTIDE SEQUENCE [LARGE SCALE GENOMIC DNA]</scope>
    <source>
        <strain evidence="1">PWHHKU_190912</strain>
    </source>
</reference>
<proteinExistence type="predicted"/>
<keyword evidence="2" id="KW-1185">Reference proteome</keyword>
<sequence length="103" mass="11683">MQMLETMIPRLNDLFERGFYFQRDGAPAHFKVNSLNPRKERLSVNCACVSSATSNDCYQVAFNKVQHQQETARSKLIAIILTCKGKTHVGRDTICACYRVLAN</sequence>
<dbReference type="Proteomes" id="UP001148838">
    <property type="component" value="Unassembled WGS sequence"/>
</dbReference>
<evidence type="ECO:0000313" key="1">
    <source>
        <dbReference type="EMBL" id="KAJ4449511.1"/>
    </source>
</evidence>
<evidence type="ECO:0000313" key="2">
    <source>
        <dbReference type="Proteomes" id="UP001148838"/>
    </source>
</evidence>
<organism evidence="1 2">
    <name type="scientific">Periplaneta americana</name>
    <name type="common">American cockroach</name>
    <name type="synonym">Blatta americana</name>
    <dbReference type="NCBI Taxonomy" id="6978"/>
    <lineage>
        <taxon>Eukaryota</taxon>
        <taxon>Metazoa</taxon>
        <taxon>Ecdysozoa</taxon>
        <taxon>Arthropoda</taxon>
        <taxon>Hexapoda</taxon>
        <taxon>Insecta</taxon>
        <taxon>Pterygota</taxon>
        <taxon>Neoptera</taxon>
        <taxon>Polyneoptera</taxon>
        <taxon>Dictyoptera</taxon>
        <taxon>Blattodea</taxon>
        <taxon>Blattoidea</taxon>
        <taxon>Blattidae</taxon>
        <taxon>Blattinae</taxon>
        <taxon>Periplaneta</taxon>
    </lineage>
</organism>
<protein>
    <submittedName>
        <fullName evidence="1">Uncharacterized protein</fullName>
    </submittedName>
</protein>
<dbReference type="EMBL" id="JAJSOF020000003">
    <property type="protein sequence ID" value="KAJ4449511.1"/>
    <property type="molecule type" value="Genomic_DNA"/>
</dbReference>
<gene>
    <name evidence="1" type="ORF">ANN_00911</name>
</gene>
<comment type="caution">
    <text evidence="1">The sequence shown here is derived from an EMBL/GenBank/DDBJ whole genome shotgun (WGS) entry which is preliminary data.</text>
</comment>
<accession>A0ABQ8TTT2</accession>
<name>A0ABQ8TTT2_PERAM</name>